<dbReference type="Proteomes" id="UP000294902">
    <property type="component" value="Unassembled WGS sequence"/>
</dbReference>
<proteinExistence type="predicted"/>
<reference evidence="1 2" key="1">
    <citation type="submission" date="2019-03" db="EMBL/GenBank/DDBJ databases">
        <title>Genomic Encyclopedia of Type Strains, Phase IV (KMG-IV): sequencing the most valuable type-strain genomes for metagenomic binning, comparative biology and taxonomic classification.</title>
        <authorList>
            <person name="Goeker M."/>
        </authorList>
    </citation>
    <scope>NUCLEOTIDE SEQUENCE [LARGE SCALE GENOMIC DNA]</scope>
    <source>
        <strain evidence="1 2">DSM 24629</strain>
    </source>
</reference>
<gene>
    <name evidence="1" type="ORF">EDC18_10570</name>
</gene>
<evidence type="ECO:0008006" key="3">
    <source>
        <dbReference type="Google" id="ProtNLM"/>
    </source>
</evidence>
<organism evidence="1 2">
    <name type="scientific">Natranaerovirga pectinivora</name>
    <dbReference type="NCBI Taxonomy" id="682400"/>
    <lineage>
        <taxon>Bacteria</taxon>
        <taxon>Bacillati</taxon>
        <taxon>Bacillota</taxon>
        <taxon>Clostridia</taxon>
        <taxon>Lachnospirales</taxon>
        <taxon>Natranaerovirgaceae</taxon>
        <taxon>Natranaerovirga</taxon>
    </lineage>
</organism>
<dbReference type="EMBL" id="SMAL01000005">
    <property type="protein sequence ID" value="TCT14589.1"/>
    <property type="molecule type" value="Genomic_DNA"/>
</dbReference>
<dbReference type="AlphaFoldDB" id="A0A4R3MJK6"/>
<dbReference type="RefSeq" id="WP_132252178.1">
    <property type="nucleotide sequence ID" value="NZ_SMAL01000005.1"/>
</dbReference>
<keyword evidence="2" id="KW-1185">Reference proteome</keyword>
<evidence type="ECO:0000313" key="2">
    <source>
        <dbReference type="Proteomes" id="UP000294902"/>
    </source>
</evidence>
<accession>A0A4R3MJK6</accession>
<sequence length="234" mass="27107">MDRKQLIKTLAEHFGTTPKYLGAPSFAYQVQAKDQELIIDKEGRIKNKEGKELEIENLLKGEEEQTPLEIQLPMEEHTGNTLRNLVNMIYSKQVLIKKALELEEDIVVKEFIEKINEVKLETLEVFKDKYEEIGTNKIPGIAFDFEERIITFRFLTNIDSTKEILEFISVLNKTAMKLKQTSGKQTETDNEKFTFRTWLVRLGLVGLEYKETRKFLLKNLDGNGAFRKQAGGEE</sequence>
<name>A0A4R3MJK6_9FIRM</name>
<evidence type="ECO:0000313" key="1">
    <source>
        <dbReference type="EMBL" id="TCT14589.1"/>
    </source>
</evidence>
<protein>
    <recommendedName>
        <fullName evidence="3">Virulence-related protein</fullName>
    </recommendedName>
</protein>
<comment type="caution">
    <text evidence="1">The sequence shown here is derived from an EMBL/GenBank/DDBJ whole genome shotgun (WGS) entry which is preliminary data.</text>
</comment>
<dbReference type="OrthoDB" id="9775356at2"/>